<sequence>MENSTILVVAFYILNTMSMPLERLRPRFDFPVWMLIALAFCLHFPRCTLQPKMRCRQRSAAGLTDMRVSEDVRPGRLAKAQREISGFPESVPLPRPANQDAIDWSRNIDPRITGLKELRREELNSVTAHLEQLDQYVQAQAEATTDAITRDPQTLVGPWFQVTPARPGPQRSSRLAELFTRRSSKKAELDDGLREIIMTDVIPKFIKLACHSPEKEPEIKLNFLKSLFDLGVHFHNNKLVTSRTMERAEIMLLSTWSTSISNFKGNKLFESSKWVTPQIDLLIDNPSLSHFRRSIQALDHETQTYLVYRTLRSVLGKYQTLLPAIAIPPIDLNTRCFQPFLSMNLVQAGEDWLIAPYTVEDNGVYRQALKDITDIFDRQDEIDELTYINGHASRSQEQLQRIKVLLEYNAATPLYS</sequence>
<dbReference type="AlphaFoldDB" id="A0A2S4UM48"/>
<comment type="caution">
    <text evidence="1">The sequence shown here is derived from an EMBL/GenBank/DDBJ whole genome shotgun (WGS) entry which is preliminary data.</text>
</comment>
<evidence type="ECO:0000313" key="2">
    <source>
        <dbReference type="Proteomes" id="UP000239156"/>
    </source>
</evidence>
<gene>
    <name evidence="1" type="ORF">PSTT_14529</name>
</gene>
<protein>
    <submittedName>
        <fullName evidence="1">Uncharacterized protein</fullName>
    </submittedName>
</protein>
<dbReference type="EMBL" id="PKSL01000231">
    <property type="protein sequence ID" value="POV98277.1"/>
    <property type="molecule type" value="Genomic_DNA"/>
</dbReference>
<reference evidence="1" key="1">
    <citation type="submission" date="2017-12" db="EMBL/GenBank/DDBJ databases">
        <title>Gene loss provides genomic basis for host adaptation in cereal stripe rust fungi.</title>
        <authorList>
            <person name="Xia C."/>
        </authorList>
    </citation>
    <scope>NUCLEOTIDE SEQUENCE [LARGE SCALE GENOMIC DNA]</scope>
    <source>
        <strain evidence="1">93-210</strain>
    </source>
</reference>
<proteinExistence type="predicted"/>
<dbReference type="VEuPathDB" id="FungiDB:PSTT_14529"/>
<organism evidence="1 2">
    <name type="scientific">Puccinia striiformis</name>
    <dbReference type="NCBI Taxonomy" id="27350"/>
    <lineage>
        <taxon>Eukaryota</taxon>
        <taxon>Fungi</taxon>
        <taxon>Dikarya</taxon>
        <taxon>Basidiomycota</taxon>
        <taxon>Pucciniomycotina</taxon>
        <taxon>Pucciniomycetes</taxon>
        <taxon>Pucciniales</taxon>
        <taxon>Pucciniaceae</taxon>
        <taxon>Puccinia</taxon>
    </lineage>
</organism>
<dbReference type="Proteomes" id="UP000239156">
    <property type="component" value="Unassembled WGS sequence"/>
</dbReference>
<accession>A0A2S4UM48</accession>
<dbReference type="VEuPathDB" id="FungiDB:PSHT_01960"/>
<evidence type="ECO:0000313" key="1">
    <source>
        <dbReference type="EMBL" id="POV98277.1"/>
    </source>
</evidence>
<keyword evidence="2" id="KW-1185">Reference proteome</keyword>
<name>A0A2S4UM48_9BASI</name>